<name>A0AAN6MMA7_9PEZI</name>
<accession>A0AAN6MMA7</accession>
<dbReference type="AlphaFoldDB" id="A0AAN6MMA7"/>
<evidence type="ECO:0000313" key="1">
    <source>
        <dbReference type="EMBL" id="KAK3903550.1"/>
    </source>
</evidence>
<dbReference type="EMBL" id="MU855441">
    <property type="protein sequence ID" value="KAK3903550.1"/>
    <property type="molecule type" value="Genomic_DNA"/>
</dbReference>
<reference evidence="1" key="1">
    <citation type="journal article" date="2023" name="Mol. Phylogenet. Evol.">
        <title>Genome-scale phylogeny and comparative genomics of the fungal order Sordariales.</title>
        <authorList>
            <person name="Hensen N."/>
            <person name="Bonometti L."/>
            <person name="Westerberg I."/>
            <person name="Brannstrom I.O."/>
            <person name="Guillou S."/>
            <person name="Cros-Aarteil S."/>
            <person name="Calhoun S."/>
            <person name="Haridas S."/>
            <person name="Kuo A."/>
            <person name="Mondo S."/>
            <person name="Pangilinan J."/>
            <person name="Riley R."/>
            <person name="LaButti K."/>
            <person name="Andreopoulos B."/>
            <person name="Lipzen A."/>
            <person name="Chen C."/>
            <person name="Yan M."/>
            <person name="Daum C."/>
            <person name="Ng V."/>
            <person name="Clum A."/>
            <person name="Steindorff A."/>
            <person name="Ohm R.A."/>
            <person name="Martin F."/>
            <person name="Silar P."/>
            <person name="Natvig D.O."/>
            <person name="Lalanne C."/>
            <person name="Gautier V."/>
            <person name="Ament-Velasquez S.L."/>
            <person name="Kruys A."/>
            <person name="Hutchinson M.I."/>
            <person name="Powell A.J."/>
            <person name="Barry K."/>
            <person name="Miller A.N."/>
            <person name="Grigoriev I.V."/>
            <person name="Debuchy R."/>
            <person name="Gladieux P."/>
            <person name="Hiltunen Thoren M."/>
            <person name="Johannesson H."/>
        </authorList>
    </citation>
    <scope>NUCLEOTIDE SEQUENCE</scope>
    <source>
        <strain evidence="1">CBS 103.79</strain>
    </source>
</reference>
<evidence type="ECO:0000313" key="2">
    <source>
        <dbReference type="Proteomes" id="UP001303889"/>
    </source>
</evidence>
<organism evidence="1 2">
    <name type="scientific">Staphylotrichum tortipilum</name>
    <dbReference type="NCBI Taxonomy" id="2831512"/>
    <lineage>
        <taxon>Eukaryota</taxon>
        <taxon>Fungi</taxon>
        <taxon>Dikarya</taxon>
        <taxon>Ascomycota</taxon>
        <taxon>Pezizomycotina</taxon>
        <taxon>Sordariomycetes</taxon>
        <taxon>Sordariomycetidae</taxon>
        <taxon>Sordariales</taxon>
        <taxon>Chaetomiaceae</taxon>
        <taxon>Staphylotrichum</taxon>
    </lineage>
</organism>
<proteinExistence type="predicted"/>
<gene>
    <name evidence="1" type="ORF">C8A05DRAFT_14484</name>
</gene>
<feature type="non-terminal residue" evidence="1">
    <location>
        <position position="212"/>
    </location>
</feature>
<dbReference type="PANTHER" id="PTHR33112:SF9">
    <property type="entry name" value="HETEROKARYON INCOMPATIBILITY DOMAIN-CONTAINING PROTEIN"/>
    <property type="match status" value="1"/>
</dbReference>
<reference evidence="1" key="2">
    <citation type="submission" date="2023-05" db="EMBL/GenBank/DDBJ databases">
        <authorList>
            <consortium name="Lawrence Berkeley National Laboratory"/>
            <person name="Steindorff A."/>
            <person name="Hensen N."/>
            <person name="Bonometti L."/>
            <person name="Westerberg I."/>
            <person name="Brannstrom I.O."/>
            <person name="Guillou S."/>
            <person name="Cros-Aarteil S."/>
            <person name="Calhoun S."/>
            <person name="Haridas S."/>
            <person name="Kuo A."/>
            <person name="Mondo S."/>
            <person name="Pangilinan J."/>
            <person name="Riley R."/>
            <person name="Labutti K."/>
            <person name="Andreopoulos B."/>
            <person name="Lipzen A."/>
            <person name="Chen C."/>
            <person name="Yanf M."/>
            <person name="Daum C."/>
            <person name="Ng V."/>
            <person name="Clum A."/>
            <person name="Ohm R."/>
            <person name="Martin F."/>
            <person name="Silar P."/>
            <person name="Natvig D."/>
            <person name="Lalanne C."/>
            <person name="Gautier V."/>
            <person name="Ament-Velasquez S.L."/>
            <person name="Kruys A."/>
            <person name="Hutchinson M.I."/>
            <person name="Powell A.J."/>
            <person name="Barry K."/>
            <person name="Miller A.N."/>
            <person name="Grigoriev I.V."/>
            <person name="Debuchy R."/>
            <person name="Gladieux P."/>
            <person name="Thoren M.H."/>
            <person name="Johannesson H."/>
        </authorList>
    </citation>
    <scope>NUCLEOTIDE SEQUENCE</scope>
    <source>
        <strain evidence="1">CBS 103.79</strain>
    </source>
</reference>
<protein>
    <submittedName>
        <fullName evidence="1">Uncharacterized protein</fullName>
    </submittedName>
</protein>
<comment type="caution">
    <text evidence="1">The sequence shown here is derived from an EMBL/GenBank/DDBJ whole genome shotgun (WGS) entry which is preliminary data.</text>
</comment>
<keyword evidence="2" id="KW-1185">Reference proteome</keyword>
<sequence length="212" mass="23688">MPCHICNDFKGSRGILGKGKAVGLGTRTHRKVGLRWNEITASAESCFTCDILTRGIRGSLQQRSINESDIRSFTILFYYVDEPLEEESDTNKELRFHLADGSRFDMELFITEEAEGPDCTFPSDWETFPISQRTSPRTDSDAAMATIQGWIEECLADHEFCAAATEEKLPARVIDVGLGSSAIRLVEPPPGTFGRYICLSHCWGREQIITTT</sequence>
<dbReference type="Proteomes" id="UP001303889">
    <property type="component" value="Unassembled WGS sequence"/>
</dbReference>
<dbReference type="PANTHER" id="PTHR33112">
    <property type="entry name" value="DOMAIN PROTEIN, PUTATIVE-RELATED"/>
    <property type="match status" value="1"/>
</dbReference>